<dbReference type="AlphaFoldDB" id="A0A4Y2UBU2"/>
<name>A0A4Y2UBU2_ARAVE</name>
<keyword evidence="2" id="KW-1185">Reference proteome</keyword>
<dbReference type="EMBL" id="BGPR01034607">
    <property type="protein sequence ID" value="GBO09050.1"/>
    <property type="molecule type" value="Genomic_DNA"/>
</dbReference>
<proteinExistence type="predicted"/>
<evidence type="ECO:0000313" key="2">
    <source>
        <dbReference type="Proteomes" id="UP000499080"/>
    </source>
</evidence>
<accession>A0A4Y2UBU2</accession>
<organism evidence="1 2">
    <name type="scientific">Araneus ventricosus</name>
    <name type="common">Orbweaver spider</name>
    <name type="synonym">Epeira ventricosa</name>
    <dbReference type="NCBI Taxonomy" id="182803"/>
    <lineage>
        <taxon>Eukaryota</taxon>
        <taxon>Metazoa</taxon>
        <taxon>Ecdysozoa</taxon>
        <taxon>Arthropoda</taxon>
        <taxon>Chelicerata</taxon>
        <taxon>Arachnida</taxon>
        <taxon>Araneae</taxon>
        <taxon>Araneomorphae</taxon>
        <taxon>Entelegynae</taxon>
        <taxon>Araneoidea</taxon>
        <taxon>Araneidae</taxon>
        <taxon>Araneus</taxon>
    </lineage>
</organism>
<gene>
    <name evidence="1" type="ORF">AVEN_170556_1</name>
</gene>
<sequence length="24" mass="2723">VCKINFMEDDAGKNPAALVKEWDE</sequence>
<evidence type="ECO:0000313" key="1">
    <source>
        <dbReference type="EMBL" id="GBO09050.1"/>
    </source>
</evidence>
<feature type="non-terminal residue" evidence="1">
    <location>
        <position position="1"/>
    </location>
</feature>
<comment type="caution">
    <text evidence="1">The sequence shown here is derived from an EMBL/GenBank/DDBJ whole genome shotgun (WGS) entry which is preliminary data.</text>
</comment>
<dbReference type="Proteomes" id="UP000499080">
    <property type="component" value="Unassembled WGS sequence"/>
</dbReference>
<reference evidence="1 2" key="1">
    <citation type="journal article" date="2019" name="Sci. Rep.">
        <title>Orb-weaving spider Araneus ventricosus genome elucidates the spidroin gene catalogue.</title>
        <authorList>
            <person name="Kono N."/>
            <person name="Nakamura H."/>
            <person name="Ohtoshi R."/>
            <person name="Moran D.A.P."/>
            <person name="Shinohara A."/>
            <person name="Yoshida Y."/>
            <person name="Fujiwara M."/>
            <person name="Mori M."/>
            <person name="Tomita M."/>
            <person name="Arakawa K."/>
        </authorList>
    </citation>
    <scope>NUCLEOTIDE SEQUENCE [LARGE SCALE GENOMIC DNA]</scope>
</reference>
<protein>
    <submittedName>
        <fullName evidence="1">Uncharacterized protein</fullName>
    </submittedName>
</protein>